<feature type="region of interest" description="Disordered" evidence="1">
    <location>
        <begin position="1"/>
        <end position="26"/>
    </location>
</feature>
<dbReference type="PANTHER" id="PTHR37163:SF1">
    <property type="entry name" value="DUF501 DOMAIN-CONTAINING PROTEIN"/>
    <property type="match status" value="1"/>
</dbReference>
<proteinExistence type="predicted"/>
<protein>
    <recommendedName>
        <fullName evidence="4">Septum formation initiator family protein</fullName>
    </recommendedName>
</protein>
<dbReference type="Pfam" id="PF04417">
    <property type="entry name" value="DUF501"/>
    <property type="match status" value="1"/>
</dbReference>
<name>A0A6L4WZF0_9BIFI</name>
<evidence type="ECO:0000256" key="1">
    <source>
        <dbReference type="SAM" id="MobiDB-lite"/>
    </source>
</evidence>
<reference evidence="2 3" key="1">
    <citation type="submission" date="2019-10" db="EMBL/GenBank/DDBJ databases">
        <title>Characterization of the phylogenetic diversity of two novel species belonging to the genus Bifidobacterium: Bifidobacterium cebidarum sp. nov. and Bifidobacterium leontopitheci sp. nov.</title>
        <authorList>
            <person name="Lugli G.A."/>
            <person name="Duranti S."/>
            <person name="Milani C."/>
            <person name="Turroni F."/>
            <person name="Ventura M."/>
        </authorList>
    </citation>
    <scope>NUCLEOTIDE SEQUENCE [LARGE SCALE GENOMIC DNA]</scope>
    <source>
        <strain evidence="2 3">DSM 100688</strain>
    </source>
</reference>
<dbReference type="AlphaFoldDB" id="A0A6L4WZF0"/>
<evidence type="ECO:0000313" key="3">
    <source>
        <dbReference type="Proteomes" id="UP000482084"/>
    </source>
</evidence>
<accession>A0A6L4WZF0</accession>
<sequence length="215" mass="23070">MTQQETPTATAEQVRRPATETSGTQAIDQTIIDQARRLVDRCLEYPATDDDIAIVERQLGRYPRGMVAVGARCVCGRPLAVVTRPVLPGGVPFPTTCYLTGPEAVKAVSHVEADGVMREYNELLASDADVRAAYERAHLLYLAFRHELAVRLGDGEEHIAGTSAGGMPVRVKCLHALLAQTLVMGEGANPIGDLTLARIAGEFSPSVCRCTVDGE</sequence>
<evidence type="ECO:0008006" key="4">
    <source>
        <dbReference type="Google" id="ProtNLM"/>
    </source>
</evidence>
<gene>
    <name evidence="2" type="ORF">DSM100688_1591</name>
</gene>
<feature type="compositionally biased region" description="Low complexity" evidence="1">
    <location>
        <begin position="1"/>
        <end position="12"/>
    </location>
</feature>
<dbReference type="InterPro" id="IPR007511">
    <property type="entry name" value="DUF501"/>
</dbReference>
<comment type="caution">
    <text evidence="2">The sequence shown here is derived from an EMBL/GenBank/DDBJ whole genome shotgun (WGS) entry which is preliminary data.</text>
</comment>
<dbReference type="PANTHER" id="PTHR37163">
    <property type="entry name" value="CONSERVED PROTEIN"/>
    <property type="match status" value="1"/>
</dbReference>
<dbReference type="EMBL" id="WBSM01000008">
    <property type="protein sequence ID" value="KAB8287504.1"/>
    <property type="molecule type" value="Genomic_DNA"/>
</dbReference>
<dbReference type="Proteomes" id="UP000482084">
    <property type="component" value="Unassembled WGS sequence"/>
</dbReference>
<organism evidence="2 3">
    <name type="scientific">Bifidobacterium ramosum</name>
    <dbReference type="NCBI Taxonomy" id="1798158"/>
    <lineage>
        <taxon>Bacteria</taxon>
        <taxon>Bacillati</taxon>
        <taxon>Actinomycetota</taxon>
        <taxon>Actinomycetes</taxon>
        <taxon>Bifidobacteriales</taxon>
        <taxon>Bifidobacteriaceae</taxon>
        <taxon>Bifidobacterium</taxon>
    </lineage>
</organism>
<evidence type="ECO:0000313" key="2">
    <source>
        <dbReference type="EMBL" id="KAB8287504.1"/>
    </source>
</evidence>
<keyword evidence="3" id="KW-1185">Reference proteome</keyword>